<dbReference type="Gene3D" id="3.40.50.1460">
    <property type="match status" value="1"/>
</dbReference>
<dbReference type="PROSITE" id="PS50208">
    <property type="entry name" value="CASPASE_P20"/>
    <property type="match status" value="1"/>
</dbReference>
<dbReference type="PANTHER" id="PTHR22576:SF41">
    <property type="entry name" value="CASPASE 14, APOPTOSIS-RELATED CYSTEINE PEPTIDASE"/>
    <property type="match status" value="1"/>
</dbReference>
<protein>
    <submittedName>
        <fullName evidence="5">Caspase-3</fullName>
    </submittedName>
</protein>
<proteinExistence type="inferred from homology"/>
<dbReference type="GO" id="GO:0006508">
    <property type="term" value="P:proteolysis"/>
    <property type="evidence" value="ECO:0007669"/>
    <property type="project" value="InterPro"/>
</dbReference>
<name>A0A091SF51_9AVES</name>
<evidence type="ECO:0000259" key="3">
    <source>
        <dbReference type="PROSITE" id="PS50207"/>
    </source>
</evidence>
<comment type="similarity">
    <text evidence="1 2">Belongs to the peptidase C14A family.</text>
</comment>
<dbReference type="InterPro" id="IPR015917">
    <property type="entry name" value="Pept_C14A"/>
</dbReference>
<dbReference type="InterPro" id="IPR011600">
    <property type="entry name" value="Pept_C14_caspase"/>
</dbReference>
<dbReference type="GO" id="GO:0004197">
    <property type="term" value="F:cysteine-type endopeptidase activity"/>
    <property type="evidence" value="ECO:0007669"/>
    <property type="project" value="InterPro"/>
</dbReference>
<dbReference type="SUPFAM" id="SSF52129">
    <property type="entry name" value="Caspase-like"/>
    <property type="match status" value="1"/>
</dbReference>
<dbReference type="MEROPS" id="C14.A08"/>
<keyword evidence="6" id="KW-1185">Reference proteome</keyword>
<feature type="domain" description="Caspase family p20" evidence="4">
    <location>
        <begin position="1"/>
        <end position="50"/>
    </location>
</feature>
<feature type="non-terminal residue" evidence="5">
    <location>
        <position position="1"/>
    </location>
</feature>
<organism evidence="5 6">
    <name type="scientific">Mesitornis unicolor</name>
    <name type="common">brown roatelo</name>
    <dbReference type="NCBI Taxonomy" id="54374"/>
    <lineage>
        <taxon>Eukaryota</taxon>
        <taxon>Metazoa</taxon>
        <taxon>Chordata</taxon>
        <taxon>Craniata</taxon>
        <taxon>Vertebrata</taxon>
        <taxon>Euteleostomi</taxon>
        <taxon>Archelosauria</taxon>
        <taxon>Archosauria</taxon>
        <taxon>Dinosauria</taxon>
        <taxon>Saurischia</taxon>
        <taxon>Theropoda</taxon>
        <taxon>Coelurosauria</taxon>
        <taxon>Aves</taxon>
        <taxon>Neognathae</taxon>
        <taxon>Neoaves</taxon>
        <taxon>Columbimorphae</taxon>
        <taxon>Mesitornithiformes</taxon>
        <taxon>Mesitornithidae</taxon>
        <taxon>Mesitornis</taxon>
    </lineage>
</organism>
<dbReference type="InterPro" id="IPR001309">
    <property type="entry name" value="Pept_C14_p20"/>
</dbReference>
<reference evidence="5 6" key="1">
    <citation type="submission" date="2014-04" db="EMBL/GenBank/DDBJ databases">
        <title>Genome evolution of avian class.</title>
        <authorList>
            <person name="Zhang G."/>
            <person name="Li C."/>
        </authorList>
    </citation>
    <scope>NUCLEOTIDE SEQUENCE [LARGE SCALE GENOMIC DNA]</scope>
    <source>
        <strain evidence="5">BGI_N332</strain>
    </source>
</reference>
<dbReference type="PANTHER" id="PTHR22576">
    <property type="entry name" value="MUCOSA ASSOCIATED LYMPHOID TISSUE LYMPHOMA TRANSLOCATION PROTEIN 1/PARACASPASE"/>
    <property type="match status" value="1"/>
</dbReference>
<accession>A0A091SF51</accession>
<gene>
    <name evidence="5" type="ORF">N332_11764</name>
</gene>
<evidence type="ECO:0000259" key="4">
    <source>
        <dbReference type="PROSITE" id="PS50208"/>
    </source>
</evidence>
<dbReference type="Pfam" id="PF00656">
    <property type="entry name" value="Peptidase_C14"/>
    <property type="match status" value="1"/>
</dbReference>
<evidence type="ECO:0000256" key="2">
    <source>
        <dbReference type="RuleBase" id="RU003971"/>
    </source>
</evidence>
<dbReference type="AlphaFoldDB" id="A0A091SF51"/>
<dbReference type="InterPro" id="IPR052039">
    <property type="entry name" value="Caspase-related_regulators"/>
</dbReference>
<evidence type="ECO:0000256" key="1">
    <source>
        <dbReference type="ARBA" id="ARBA00010134"/>
    </source>
</evidence>
<dbReference type="InterPro" id="IPR029030">
    <property type="entry name" value="Caspase-like_dom_sf"/>
</dbReference>
<feature type="domain" description="Caspase family p10" evidence="3">
    <location>
        <begin position="99"/>
        <end position="161"/>
    </location>
</feature>
<evidence type="ECO:0000313" key="6">
    <source>
        <dbReference type="Proteomes" id="UP000053369"/>
    </source>
</evidence>
<dbReference type="Proteomes" id="UP000053369">
    <property type="component" value="Unassembled WGS sequence"/>
</dbReference>
<dbReference type="InterPro" id="IPR002138">
    <property type="entry name" value="Pept_C14_p10"/>
</dbReference>
<evidence type="ECO:0000313" key="5">
    <source>
        <dbReference type="EMBL" id="KFQ38850.1"/>
    </source>
</evidence>
<dbReference type="PROSITE" id="PS50207">
    <property type="entry name" value="CASPASE_P10"/>
    <property type="match status" value="1"/>
</dbReference>
<feature type="non-terminal residue" evidence="5">
    <location>
        <position position="162"/>
    </location>
</feature>
<dbReference type="EMBL" id="KK817619">
    <property type="protein sequence ID" value="KFQ38850.1"/>
    <property type="molecule type" value="Genomic_DNA"/>
</dbReference>
<sequence length="162" mass="17688">SSHGDEGVVFGCDSEPLKLTWIFQVLSSGECPVLSKIPKIFFIQACRGAQLDPGVLVECDSAGTQCEPDGFTEFLSMPPQTVVMFACSPGYVAFLRPSGSMFLQAVLQALRGEQRHLSLHRLLTRVTGEVAFNCQARGTYEGCKEMPCFVTNLLQDVFPFSA</sequence>
<dbReference type="SMART" id="SM00115">
    <property type="entry name" value="CASc"/>
    <property type="match status" value="1"/>
</dbReference>